<accession>A0ABR0E4I5</accession>
<reference evidence="1 2" key="1">
    <citation type="journal article" date="2023" name="G3 (Bethesda)">
        <title>A chromosome-level genome assembly of Zasmidium syzygii isolated from banana leaves.</title>
        <authorList>
            <person name="van Westerhoven A.C."/>
            <person name="Mehrabi R."/>
            <person name="Talebi R."/>
            <person name="Steentjes M.B.F."/>
            <person name="Corcolon B."/>
            <person name="Chong P.A."/>
            <person name="Kema G.H.J."/>
            <person name="Seidl M.F."/>
        </authorList>
    </citation>
    <scope>NUCLEOTIDE SEQUENCE [LARGE SCALE GENOMIC DNA]</scope>
    <source>
        <strain evidence="1 2">P124</strain>
    </source>
</reference>
<evidence type="ECO:0000313" key="2">
    <source>
        <dbReference type="Proteomes" id="UP001305779"/>
    </source>
</evidence>
<sequence length="228" mass="23636">MDVTMASDTSINVGTLTSSALYTAVSSALMVACTETPTNAASASPTASVTECAPVPKISNIVYTDNKGDWYSDGEIEISTPAVHYFNAQSLQGIVASISAALGANSITPNNTWAPEPPYCSGFTCSWDTVHGDVPTRISNIPSFAQAIFLQDTADAPGWPAQDMTIELKFAKNNGGTFICADGALVTDSLAALALVPGLDFLAFLAIPALGVSVACDTSEHFGEEKGE</sequence>
<protein>
    <submittedName>
        <fullName evidence="1">Uncharacterized protein</fullName>
    </submittedName>
</protein>
<evidence type="ECO:0000313" key="1">
    <source>
        <dbReference type="EMBL" id="KAK4496146.1"/>
    </source>
</evidence>
<dbReference type="EMBL" id="JAXOVC010000010">
    <property type="protein sequence ID" value="KAK4496146.1"/>
    <property type="molecule type" value="Genomic_DNA"/>
</dbReference>
<proteinExistence type="predicted"/>
<name>A0ABR0E4I5_ZASCE</name>
<organism evidence="1 2">
    <name type="scientific">Zasmidium cellare</name>
    <name type="common">Wine cellar mold</name>
    <name type="synonym">Racodium cellare</name>
    <dbReference type="NCBI Taxonomy" id="395010"/>
    <lineage>
        <taxon>Eukaryota</taxon>
        <taxon>Fungi</taxon>
        <taxon>Dikarya</taxon>
        <taxon>Ascomycota</taxon>
        <taxon>Pezizomycotina</taxon>
        <taxon>Dothideomycetes</taxon>
        <taxon>Dothideomycetidae</taxon>
        <taxon>Mycosphaerellales</taxon>
        <taxon>Mycosphaerellaceae</taxon>
        <taxon>Zasmidium</taxon>
    </lineage>
</organism>
<gene>
    <name evidence="1" type="ORF">PRZ48_012125</name>
</gene>
<keyword evidence="2" id="KW-1185">Reference proteome</keyword>
<comment type="caution">
    <text evidence="1">The sequence shown here is derived from an EMBL/GenBank/DDBJ whole genome shotgun (WGS) entry which is preliminary data.</text>
</comment>
<dbReference type="Proteomes" id="UP001305779">
    <property type="component" value="Unassembled WGS sequence"/>
</dbReference>